<name>A0A4Y7REX6_9FIRM</name>
<evidence type="ECO:0000313" key="3">
    <source>
        <dbReference type="Proteomes" id="UP000298324"/>
    </source>
</evidence>
<dbReference type="EMBL" id="QFGA01000001">
    <property type="protein sequence ID" value="TEB07356.1"/>
    <property type="molecule type" value="Genomic_DNA"/>
</dbReference>
<dbReference type="InterPro" id="IPR052159">
    <property type="entry name" value="Competence_DNA_uptake"/>
</dbReference>
<dbReference type="SMART" id="SM00849">
    <property type="entry name" value="Lactamase_B"/>
    <property type="match status" value="1"/>
</dbReference>
<organism evidence="2 3">
    <name type="scientific">Pelotomaculum schinkii</name>
    <dbReference type="NCBI Taxonomy" id="78350"/>
    <lineage>
        <taxon>Bacteria</taxon>
        <taxon>Bacillati</taxon>
        <taxon>Bacillota</taxon>
        <taxon>Clostridia</taxon>
        <taxon>Eubacteriales</taxon>
        <taxon>Desulfotomaculaceae</taxon>
        <taxon>Pelotomaculum</taxon>
    </lineage>
</organism>
<accession>A0A4Y7REX6</accession>
<sequence>MKRLSILLLILFLAFGLAGCGLTTPPEQSNGLSEREVSPGALRVHFLDVGQGDCILVQFPDGRNMLVDAGKNDSAVAIIDYLEARGIARLDYLVGTHPHEDHIGSLDTVIQEFPVGEILLPKVTANTRTFRELLEAIAGKGLQVTTAKAGVNILEEEGLSVKVLAPIGSSYNDLNNYSAVIKITYREVSFLLEGDAESESEKEMLNSGADVRADVLKVGHHGSNSSTSPAFLSIVKPEYAVISLGADNDYHHPHPTTLAKLKKAGVDILRTDERGTIVFTTDGKNINVETVK</sequence>
<dbReference type="PANTHER" id="PTHR30619">
    <property type="entry name" value="DNA INTERNALIZATION/COMPETENCE PROTEIN COMEC/REC2"/>
    <property type="match status" value="1"/>
</dbReference>
<dbReference type="RefSeq" id="WP_190239274.1">
    <property type="nucleotide sequence ID" value="NZ_QFGA01000001.1"/>
</dbReference>
<dbReference type="Pfam" id="PF00753">
    <property type="entry name" value="Lactamase_B"/>
    <property type="match status" value="1"/>
</dbReference>
<dbReference type="SUPFAM" id="SSF56281">
    <property type="entry name" value="Metallo-hydrolase/oxidoreductase"/>
    <property type="match status" value="1"/>
</dbReference>
<dbReference type="PROSITE" id="PS51257">
    <property type="entry name" value="PROKAR_LIPOPROTEIN"/>
    <property type="match status" value="1"/>
</dbReference>
<proteinExistence type="predicted"/>
<dbReference type="CDD" id="cd07731">
    <property type="entry name" value="ComA-like_MBL-fold"/>
    <property type="match status" value="1"/>
</dbReference>
<evidence type="ECO:0000259" key="1">
    <source>
        <dbReference type="SMART" id="SM00849"/>
    </source>
</evidence>
<dbReference type="PANTHER" id="PTHR30619:SF7">
    <property type="entry name" value="BETA-LACTAMASE DOMAIN PROTEIN"/>
    <property type="match status" value="1"/>
</dbReference>
<dbReference type="InterPro" id="IPR001279">
    <property type="entry name" value="Metallo-B-lactamas"/>
</dbReference>
<gene>
    <name evidence="2" type="ORF">Psch_00907</name>
</gene>
<keyword evidence="3" id="KW-1185">Reference proteome</keyword>
<dbReference type="InterPro" id="IPR035681">
    <property type="entry name" value="ComA-like_MBL"/>
</dbReference>
<dbReference type="InterPro" id="IPR036866">
    <property type="entry name" value="RibonucZ/Hydroxyglut_hydro"/>
</dbReference>
<dbReference type="AlphaFoldDB" id="A0A4Y7REX6"/>
<dbReference type="Gene3D" id="3.60.15.10">
    <property type="entry name" value="Ribonuclease Z/Hydroxyacylglutathione hydrolase-like"/>
    <property type="match status" value="1"/>
</dbReference>
<protein>
    <submittedName>
        <fullName evidence="2">ComEC family competence protein</fullName>
    </submittedName>
</protein>
<reference evidence="2 3" key="1">
    <citation type="journal article" date="2018" name="Environ. Microbiol.">
        <title>Novel energy conservation strategies and behaviour of Pelotomaculum schinkii driving syntrophic propionate catabolism.</title>
        <authorList>
            <person name="Hidalgo-Ahumada C.A.P."/>
            <person name="Nobu M.K."/>
            <person name="Narihiro T."/>
            <person name="Tamaki H."/>
            <person name="Liu W.T."/>
            <person name="Kamagata Y."/>
            <person name="Stams A.J.M."/>
            <person name="Imachi H."/>
            <person name="Sousa D.Z."/>
        </authorList>
    </citation>
    <scope>NUCLEOTIDE SEQUENCE [LARGE SCALE GENOMIC DNA]</scope>
    <source>
        <strain evidence="2 3">HH</strain>
    </source>
</reference>
<dbReference type="Proteomes" id="UP000298324">
    <property type="component" value="Unassembled WGS sequence"/>
</dbReference>
<evidence type="ECO:0000313" key="2">
    <source>
        <dbReference type="EMBL" id="TEB07356.1"/>
    </source>
</evidence>
<feature type="domain" description="Metallo-beta-lactamase" evidence="1">
    <location>
        <begin position="51"/>
        <end position="246"/>
    </location>
</feature>
<comment type="caution">
    <text evidence="2">The sequence shown here is derived from an EMBL/GenBank/DDBJ whole genome shotgun (WGS) entry which is preliminary data.</text>
</comment>